<gene>
    <name evidence="1" type="ORF">R3P96_21920</name>
</gene>
<sequence>MMDLDTRGESSVVDRLRQRGALERLGERRRYREIVAASRSGVSHKIISELLGTMSQATVTRALQRCSVDPDVVRETPAEVIDRCVAGEITRAEMMAALLNWRYTFGVVPTVGGVATDAYITGDWDQIEDAYYNDLIYQDEFDRLSDRQLKLTDGSNV</sequence>
<dbReference type="Proteomes" id="UP001185755">
    <property type="component" value="Unassembled WGS sequence"/>
</dbReference>
<comment type="caution">
    <text evidence="1">The sequence shown here is derived from an EMBL/GenBank/DDBJ whole genome shotgun (WGS) entry which is preliminary data.</text>
</comment>
<proteinExistence type="predicted"/>
<reference evidence="1 2" key="1">
    <citation type="submission" date="2023-10" db="EMBL/GenBank/DDBJ databases">
        <title>Development of a sustainable strategy for remediation of hydrocarbon-contaminated territories based on the waste exchange concept.</title>
        <authorList>
            <person name="Krivoruchko A."/>
        </authorList>
    </citation>
    <scope>NUCLEOTIDE SEQUENCE [LARGE SCALE GENOMIC DNA]</scope>
    <source>
        <strain evidence="1 2">IEGM 1323</strain>
    </source>
</reference>
<protein>
    <submittedName>
        <fullName evidence="1">Winged helix-turn-helix domain-containing protein</fullName>
    </submittedName>
</protein>
<dbReference type="EMBL" id="JAWLJX010000009">
    <property type="protein sequence ID" value="MDV6264001.1"/>
    <property type="molecule type" value="Genomic_DNA"/>
</dbReference>
<dbReference type="RefSeq" id="WP_235580008.1">
    <property type="nucleotide sequence ID" value="NZ_JAWLJX010000009.1"/>
</dbReference>
<name>A0ABU4BII0_9NOCA</name>
<accession>A0ABU4BII0</accession>
<organism evidence="1 2">
    <name type="scientific">Rhodococcoides yunnanense</name>
    <dbReference type="NCBI Taxonomy" id="278209"/>
    <lineage>
        <taxon>Bacteria</taxon>
        <taxon>Bacillati</taxon>
        <taxon>Actinomycetota</taxon>
        <taxon>Actinomycetes</taxon>
        <taxon>Mycobacteriales</taxon>
        <taxon>Nocardiaceae</taxon>
        <taxon>Rhodococcoides</taxon>
    </lineage>
</organism>
<evidence type="ECO:0000313" key="1">
    <source>
        <dbReference type="EMBL" id="MDV6264001.1"/>
    </source>
</evidence>
<evidence type="ECO:0000313" key="2">
    <source>
        <dbReference type="Proteomes" id="UP001185755"/>
    </source>
</evidence>
<keyword evidence="2" id="KW-1185">Reference proteome</keyword>